<reference evidence="1 2" key="1">
    <citation type="submission" date="2024-07" db="EMBL/GenBank/DDBJ databases">
        <title>Chromosome-level genome assembly of the water stick insect Ranatra chinensis (Heteroptera: Nepidae).</title>
        <authorList>
            <person name="Liu X."/>
        </authorList>
    </citation>
    <scope>NUCLEOTIDE SEQUENCE [LARGE SCALE GENOMIC DNA]</scope>
    <source>
        <strain evidence="1">Cailab_2021Rc</strain>
        <tissue evidence="1">Muscle</tissue>
    </source>
</reference>
<keyword evidence="2" id="KW-1185">Reference proteome</keyword>
<accession>A0ABD0YRX5</accession>
<comment type="caution">
    <text evidence="1">The sequence shown here is derived from an EMBL/GenBank/DDBJ whole genome shotgun (WGS) entry which is preliminary data.</text>
</comment>
<proteinExistence type="predicted"/>
<gene>
    <name evidence="1" type="ORF">AAG570_008800</name>
</gene>
<sequence>MKFDGIYTEHSRISDIANLEDFKHRSRKNLKSPANFTNKTGDPTISAGDGVLRGVFCYQGSSARRREVPSPPRAPPNPVLVCELKFPAVDRDVKEKVSGVSLPMLEESSRHFCISLWELD</sequence>
<name>A0ABD0YRX5_9HEMI</name>
<dbReference type="Proteomes" id="UP001558652">
    <property type="component" value="Unassembled WGS sequence"/>
</dbReference>
<protein>
    <submittedName>
        <fullName evidence="1">Uncharacterized protein</fullName>
    </submittedName>
</protein>
<organism evidence="1 2">
    <name type="scientific">Ranatra chinensis</name>
    <dbReference type="NCBI Taxonomy" id="642074"/>
    <lineage>
        <taxon>Eukaryota</taxon>
        <taxon>Metazoa</taxon>
        <taxon>Ecdysozoa</taxon>
        <taxon>Arthropoda</taxon>
        <taxon>Hexapoda</taxon>
        <taxon>Insecta</taxon>
        <taxon>Pterygota</taxon>
        <taxon>Neoptera</taxon>
        <taxon>Paraneoptera</taxon>
        <taxon>Hemiptera</taxon>
        <taxon>Heteroptera</taxon>
        <taxon>Panheteroptera</taxon>
        <taxon>Nepomorpha</taxon>
        <taxon>Nepidae</taxon>
        <taxon>Ranatrinae</taxon>
        <taxon>Ranatra</taxon>
    </lineage>
</organism>
<evidence type="ECO:0000313" key="2">
    <source>
        <dbReference type="Proteomes" id="UP001558652"/>
    </source>
</evidence>
<evidence type="ECO:0000313" key="1">
    <source>
        <dbReference type="EMBL" id="KAL1138738.1"/>
    </source>
</evidence>
<dbReference type="AlphaFoldDB" id="A0ABD0YRX5"/>
<dbReference type="EMBL" id="JBFDAA010000003">
    <property type="protein sequence ID" value="KAL1138738.1"/>
    <property type="molecule type" value="Genomic_DNA"/>
</dbReference>